<dbReference type="RefSeq" id="XP_018139520.1">
    <property type="nucleotide sequence ID" value="XM_018292399.1"/>
</dbReference>
<feature type="region of interest" description="Disordered" evidence="1">
    <location>
        <begin position="177"/>
        <end position="196"/>
    </location>
</feature>
<dbReference type="AlphaFoldDB" id="A0A179F8R5"/>
<reference evidence="2 3" key="1">
    <citation type="journal article" date="2016" name="PLoS Pathog.">
        <title>Biosynthesis of antibiotic leucinostatins in bio-control fungus Purpureocillium lilacinum and their inhibition on phytophthora revealed by genome mining.</title>
        <authorList>
            <person name="Wang G."/>
            <person name="Liu Z."/>
            <person name="Lin R."/>
            <person name="Li E."/>
            <person name="Mao Z."/>
            <person name="Ling J."/>
            <person name="Yang Y."/>
            <person name="Yin W.B."/>
            <person name="Xie B."/>
        </authorList>
    </citation>
    <scope>NUCLEOTIDE SEQUENCE [LARGE SCALE GENOMIC DNA]</scope>
    <source>
        <strain evidence="2">170</strain>
    </source>
</reference>
<feature type="region of interest" description="Disordered" evidence="1">
    <location>
        <begin position="808"/>
        <end position="907"/>
    </location>
</feature>
<dbReference type="STRING" id="1380566.A0A179F8R5"/>
<organism evidence="2 3">
    <name type="scientific">Pochonia chlamydosporia 170</name>
    <dbReference type="NCBI Taxonomy" id="1380566"/>
    <lineage>
        <taxon>Eukaryota</taxon>
        <taxon>Fungi</taxon>
        <taxon>Dikarya</taxon>
        <taxon>Ascomycota</taxon>
        <taxon>Pezizomycotina</taxon>
        <taxon>Sordariomycetes</taxon>
        <taxon>Hypocreomycetidae</taxon>
        <taxon>Hypocreales</taxon>
        <taxon>Clavicipitaceae</taxon>
        <taxon>Pochonia</taxon>
    </lineage>
</organism>
<dbReference type="EMBL" id="LSBJ02000007">
    <property type="protein sequence ID" value="OAQ61816.1"/>
    <property type="molecule type" value="Genomic_DNA"/>
</dbReference>
<accession>A0A179F8R5</accession>
<evidence type="ECO:0000256" key="1">
    <source>
        <dbReference type="SAM" id="MobiDB-lite"/>
    </source>
</evidence>
<feature type="region of interest" description="Disordered" evidence="1">
    <location>
        <begin position="675"/>
        <end position="741"/>
    </location>
</feature>
<dbReference type="OrthoDB" id="10250282at2759"/>
<feature type="compositionally biased region" description="Low complexity" evidence="1">
    <location>
        <begin position="256"/>
        <end position="266"/>
    </location>
</feature>
<feature type="compositionally biased region" description="Basic and acidic residues" evidence="1">
    <location>
        <begin position="766"/>
        <end position="782"/>
    </location>
</feature>
<evidence type="ECO:0000313" key="2">
    <source>
        <dbReference type="EMBL" id="OAQ61816.1"/>
    </source>
</evidence>
<feature type="region of interest" description="Disordered" evidence="1">
    <location>
        <begin position="530"/>
        <end position="572"/>
    </location>
</feature>
<protein>
    <submittedName>
        <fullName evidence="2">Polyamine transport protein</fullName>
    </submittedName>
</protein>
<proteinExistence type="predicted"/>
<sequence>MFPSLLSHHIAYQPVDDTLVGSGDFDKTPPSSSRPSLLVARAPEKKKLVPNAKVTTFRSHRLNRAERSGNSASNQELVAAHHAKQAFCDKGLEAVASRLYFGNQELTTQDPVDQKYPTTASIPAFETVDWSGKATTPSSLPLLLYKQLDSQTSYAGPFSMAGAGPMLDLLADNDFATSSENRSHSPHISRVTTIQYPGHSLVSKIRPAEGNSPTRQPDIVGESRGQEYQQSRNKVAPFDPANDGRGTGGFPHEMLTSPPSTTSPSSAIQDTSPQGNSTEESHSSVVEPGPNSEGKNELAMAEKDDSEALAGMPWHMLKIPISKVRPCVLEPTSETHASNYPTFGPKVQLALLDNLNPNSSGTTSGPFSFEQTPLSSGKHVSCRGDSFSTVGSHEGHHHASLPKQVTAVTSGDHSIDNCPTSYNLSLTSDKSLSRPDEFILLPSHSDLSSGEVLEVTDIEAAAPRASPMSKSDGATLDDYAQQISPPSNTRSEGDLAISESRQAAEHFATPATNSPVLYAPIPVSKLRPSFPTDYAADSQARGHSSIPKFDTGSDDLGPGKRPQTLYSTGSSGHTQALNSMFDYKRTAQWLKEVLRYPETHPPKYTKHPGQRRRMCNTSPDQRSVLSCIISSKSQNKQSTLSENQSSKFDRMGFKRAVSDLERLLNEALAIASQVVDHPASSSTQGRDKQPSTSAYSQAHSLTSQLMKGSRSKASFCSPSADGSGGDFTQVENNADKDASQEGKLSIALPGSMLNGVARGQVPRVEIGQRESQDLGRAGEFKIPRRKSSKKLAIISTTQASQGIKPHLRAGHLDMTNPGNKFTTKRNEMSRPPGHEPGAARPRPAYQHHPTHRQPLAGDDMLPERDIAGRSLHTDHGISLRRRSHVSLRGAQGFSLAKSHKRQPIARD</sequence>
<feature type="region of interest" description="Disordered" evidence="1">
    <location>
        <begin position="599"/>
        <end position="619"/>
    </location>
</feature>
<dbReference type="KEGG" id="pchm:VFPPC_14631"/>
<feature type="region of interest" description="Disordered" evidence="1">
    <location>
        <begin position="763"/>
        <end position="783"/>
    </location>
</feature>
<dbReference type="GeneID" id="28856393"/>
<feature type="compositionally biased region" description="Polar residues" evidence="1">
    <location>
        <begin position="267"/>
        <end position="278"/>
    </location>
</feature>
<feature type="compositionally biased region" description="Basic and acidic residues" evidence="1">
    <location>
        <begin position="861"/>
        <end position="877"/>
    </location>
</feature>
<evidence type="ECO:0000313" key="3">
    <source>
        <dbReference type="Proteomes" id="UP000078397"/>
    </source>
</evidence>
<gene>
    <name evidence="2" type="ORF">VFPPC_14631</name>
</gene>
<feature type="compositionally biased region" description="Basic residues" evidence="1">
    <location>
        <begin position="603"/>
        <end position="614"/>
    </location>
</feature>
<feature type="region of interest" description="Disordered" evidence="1">
    <location>
        <begin position="203"/>
        <end position="298"/>
    </location>
</feature>
<comment type="caution">
    <text evidence="2">The sequence shown here is derived from an EMBL/GenBank/DDBJ whole genome shotgun (WGS) entry which is preliminary data.</text>
</comment>
<feature type="compositionally biased region" description="Basic residues" evidence="1">
    <location>
        <begin position="897"/>
        <end position="907"/>
    </location>
</feature>
<name>A0A179F8R5_METCM</name>
<dbReference type="Proteomes" id="UP000078397">
    <property type="component" value="Unassembled WGS sequence"/>
</dbReference>
<feature type="compositionally biased region" description="Polar residues" evidence="1">
    <location>
        <begin position="679"/>
        <end position="717"/>
    </location>
</feature>
<keyword evidence="3" id="KW-1185">Reference proteome</keyword>